<dbReference type="PANTHER" id="PTHR37937">
    <property type="entry name" value="CONJUGATIVE TRANSFER: DNA TRANSPORT"/>
    <property type="match status" value="1"/>
</dbReference>
<name>B1M954_METRJ</name>
<dbReference type="Proteomes" id="UP000006589">
    <property type="component" value="Plasmid pMRAD01"/>
</dbReference>
<accession>B1M954</accession>
<sequence length="663" mass="72994">MKWWAAAAIAAAILAIYLVMLLVIWPWMLWCFPYNPGYTLAYRSCRVATIVAPAIFLMGASGLSRKTDLGRVVAGVGSLVLLGLIGWTVFDEVRRLSRFSPAYPVGQILHFVDVPLFCGCMFALFVVIVAPLVSLVKVRRTARGYDRPLRSNSAAFGDAEWAKMKHVAELFPPDGLMPIGERYRVDLDDRATRVFDPSDAKTWGSGGKRPLMGFNCNFGSTHGLVFAGSGGFKTTGFVVPILLRWPHNAVVLDPSLEVHPMVSKFREKMKPGVERKVIRIDPNEENSGFNVLDWIGTGLGSPEEDIAAVTSWMTTGKVTRDDPNSFFRNSAQQLLRGLLGYICLNASYEGPRTLRAMREMISDDEPRFRARLREIVDAEEEGSFARLALGPFMAMTETTFSGIYSTASEMTDWLSYARYAGLVSGGSFSSQDLATSDMDVFVCLDIKTLDNHSGLARVIFGALLNALYNADGRVRERVAFLMDEAARLGHMKIIETARDAGRKYGITMVMVYQSIGQLRDQWGGKDALSAWLESTSWQSFSAISDLDTAKWLSERCGSYTQNIVSFSQQARSGGGKGGGGVSVSASTALQKRPLIFPDEIMSVMRRDEQLLFVAGIAPIRCGRPIYFRRPEMVALCGQNRFAKAGHPIDVATERTAIGSEDAA</sequence>
<dbReference type="GO" id="GO:0005886">
    <property type="term" value="C:plasma membrane"/>
    <property type="evidence" value="ECO:0007669"/>
    <property type="project" value="UniProtKB-SubCell"/>
</dbReference>
<dbReference type="EMBL" id="CP001002">
    <property type="protein sequence ID" value="ACB28029.1"/>
    <property type="molecule type" value="Genomic_DNA"/>
</dbReference>
<reference evidence="8 9" key="1">
    <citation type="submission" date="2008-03" db="EMBL/GenBank/DDBJ databases">
        <title>Complete sequence of plasmid1 of Methylobacterium radiotolerans JCM 2831.</title>
        <authorList>
            <consortium name="US DOE Joint Genome Institute"/>
            <person name="Copeland A."/>
            <person name="Lucas S."/>
            <person name="Lapidus A."/>
            <person name="Glavina del Rio T."/>
            <person name="Dalin E."/>
            <person name="Tice H."/>
            <person name="Bruce D."/>
            <person name="Goodwin L."/>
            <person name="Pitluck S."/>
            <person name="Kiss H."/>
            <person name="Brettin T."/>
            <person name="Detter J.C."/>
            <person name="Han C."/>
            <person name="Kuske C.R."/>
            <person name="Schmutz J."/>
            <person name="Larimer F."/>
            <person name="Land M."/>
            <person name="Hauser L."/>
            <person name="Kyrpides N."/>
            <person name="Mikhailova N."/>
            <person name="Marx C.J."/>
            <person name="Richardson P."/>
        </authorList>
    </citation>
    <scope>NUCLEOTIDE SEQUENCE [LARGE SCALE GENOMIC DNA]</scope>
    <source>
        <strain evidence="9">ATCC 27329 / DSM 1819 / JCM 2831 / NBRC 15690 / NCIMB 10815 / 0-1</strain>
        <plasmid evidence="9">Plasmid pMRAD01</plasmid>
    </source>
</reference>
<dbReference type="InterPro" id="IPR027417">
    <property type="entry name" value="P-loop_NTPase"/>
</dbReference>
<keyword evidence="4 7" id="KW-0812">Transmembrane</keyword>
<dbReference type="Gene3D" id="3.40.50.300">
    <property type="entry name" value="P-loop containing nucleotide triphosphate hydrolases"/>
    <property type="match status" value="1"/>
</dbReference>
<proteinExistence type="inferred from homology"/>
<dbReference type="NCBIfam" id="NF010394">
    <property type="entry name" value="PRK13822.1"/>
    <property type="match status" value="1"/>
</dbReference>
<evidence type="ECO:0000256" key="2">
    <source>
        <dbReference type="ARBA" id="ARBA00008806"/>
    </source>
</evidence>
<dbReference type="KEGG" id="mrd:Mrad2831_6100"/>
<dbReference type="AlphaFoldDB" id="B1M954"/>
<feature type="transmembrane region" description="Helical" evidence="7">
    <location>
        <begin position="110"/>
        <end position="133"/>
    </location>
</feature>
<dbReference type="Pfam" id="PF02534">
    <property type="entry name" value="T4SS-DNA_transf"/>
    <property type="match status" value="1"/>
</dbReference>
<keyword evidence="8" id="KW-0614">Plasmid</keyword>
<dbReference type="InterPro" id="IPR003688">
    <property type="entry name" value="TraG/VirD4"/>
</dbReference>
<feature type="transmembrane region" description="Helical" evidence="7">
    <location>
        <begin position="40"/>
        <end position="60"/>
    </location>
</feature>
<dbReference type="InterPro" id="IPR051539">
    <property type="entry name" value="T4SS-coupling_protein"/>
</dbReference>
<keyword evidence="5 7" id="KW-1133">Transmembrane helix</keyword>
<dbReference type="eggNOG" id="COG3505">
    <property type="taxonomic scope" value="Bacteria"/>
</dbReference>
<evidence type="ECO:0000313" key="8">
    <source>
        <dbReference type="EMBL" id="ACB28029.1"/>
    </source>
</evidence>
<dbReference type="OrthoDB" id="9759295at2"/>
<evidence type="ECO:0000256" key="4">
    <source>
        <dbReference type="ARBA" id="ARBA00022692"/>
    </source>
</evidence>
<feature type="transmembrane region" description="Helical" evidence="7">
    <location>
        <begin position="7"/>
        <end position="28"/>
    </location>
</feature>
<dbReference type="GeneID" id="6142244"/>
<dbReference type="RefSeq" id="WP_012329821.1">
    <property type="nucleotide sequence ID" value="NC_010510.1"/>
</dbReference>
<evidence type="ECO:0000256" key="7">
    <source>
        <dbReference type="SAM" id="Phobius"/>
    </source>
</evidence>
<evidence type="ECO:0000256" key="6">
    <source>
        <dbReference type="ARBA" id="ARBA00023136"/>
    </source>
</evidence>
<dbReference type="CDD" id="cd01127">
    <property type="entry name" value="TrwB_TraG_TraD_VirD4"/>
    <property type="match status" value="1"/>
</dbReference>
<evidence type="ECO:0000256" key="3">
    <source>
        <dbReference type="ARBA" id="ARBA00022475"/>
    </source>
</evidence>
<evidence type="ECO:0000256" key="1">
    <source>
        <dbReference type="ARBA" id="ARBA00004651"/>
    </source>
</evidence>
<dbReference type="HOGENOM" id="CLU_028732_0_0_5"/>
<geneLocation type="plasmid" evidence="8 9">
    <name>pMRAD01</name>
</geneLocation>
<organism evidence="8 9">
    <name type="scientific">Methylobacterium radiotolerans (strain ATCC 27329 / DSM 1819 / JCM 2831 / NBRC 15690 / NCIMB 10815 / 0-1)</name>
    <dbReference type="NCBI Taxonomy" id="426355"/>
    <lineage>
        <taxon>Bacteria</taxon>
        <taxon>Pseudomonadati</taxon>
        <taxon>Pseudomonadota</taxon>
        <taxon>Alphaproteobacteria</taxon>
        <taxon>Hyphomicrobiales</taxon>
        <taxon>Methylobacteriaceae</taxon>
        <taxon>Methylobacterium</taxon>
    </lineage>
</organism>
<keyword evidence="3" id="KW-1003">Cell membrane</keyword>
<feature type="transmembrane region" description="Helical" evidence="7">
    <location>
        <begin position="72"/>
        <end position="90"/>
    </location>
</feature>
<comment type="similarity">
    <text evidence="2">Belongs to the VirD4/TraG family.</text>
</comment>
<evidence type="ECO:0000256" key="5">
    <source>
        <dbReference type="ARBA" id="ARBA00022989"/>
    </source>
</evidence>
<comment type="subcellular location">
    <subcellularLocation>
        <location evidence="1">Cell membrane</location>
        <topology evidence="1">Multi-pass membrane protein</topology>
    </subcellularLocation>
</comment>
<keyword evidence="6 7" id="KW-0472">Membrane</keyword>
<dbReference type="SUPFAM" id="SSF52540">
    <property type="entry name" value="P-loop containing nucleoside triphosphate hydrolases"/>
    <property type="match status" value="1"/>
</dbReference>
<evidence type="ECO:0000313" key="9">
    <source>
        <dbReference type="Proteomes" id="UP000006589"/>
    </source>
</evidence>
<gene>
    <name evidence="8" type="ordered locus">Mrad2831_6100</name>
</gene>
<protein>
    <submittedName>
        <fullName evidence="8">TRAG family protein</fullName>
    </submittedName>
</protein>
<dbReference type="PANTHER" id="PTHR37937:SF1">
    <property type="entry name" value="CONJUGATIVE TRANSFER: DNA TRANSPORT"/>
    <property type="match status" value="1"/>
</dbReference>